<name>A0AAN6NF23_9PEZI</name>
<keyword evidence="1" id="KW-0732">Signal</keyword>
<evidence type="ECO:0000313" key="3">
    <source>
        <dbReference type="Proteomes" id="UP001303473"/>
    </source>
</evidence>
<accession>A0AAN6NF23</accession>
<sequence length="84" mass="9198">MTLPLVFLAILLRETDGRLFPLSLDLRGYPGATKRFSSRVPTISSPSFPLPPADSANPLASAGLRVWILTCQLDRQDFHNCDAA</sequence>
<comment type="caution">
    <text evidence="2">The sequence shown here is derived from an EMBL/GenBank/DDBJ whole genome shotgun (WGS) entry which is preliminary data.</text>
</comment>
<evidence type="ECO:0008006" key="4">
    <source>
        <dbReference type="Google" id="ProtNLM"/>
    </source>
</evidence>
<dbReference type="EMBL" id="MU853773">
    <property type="protein sequence ID" value="KAK3942507.1"/>
    <property type="molecule type" value="Genomic_DNA"/>
</dbReference>
<keyword evidence="3" id="KW-1185">Reference proteome</keyword>
<evidence type="ECO:0000313" key="2">
    <source>
        <dbReference type="EMBL" id="KAK3942507.1"/>
    </source>
</evidence>
<dbReference type="AlphaFoldDB" id="A0AAN6NF23"/>
<gene>
    <name evidence="2" type="ORF">QBC46DRAFT_379775</name>
</gene>
<evidence type="ECO:0000256" key="1">
    <source>
        <dbReference type="SAM" id="SignalP"/>
    </source>
</evidence>
<proteinExistence type="predicted"/>
<protein>
    <recommendedName>
        <fullName evidence="4">Secreted protein</fullName>
    </recommendedName>
</protein>
<dbReference type="Proteomes" id="UP001303473">
    <property type="component" value="Unassembled WGS sequence"/>
</dbReference>
<feature type="signal peptide" evidence="1">
    <location>
        <begin position="1"/>
        <end position="17"/>
    </location>
</feature>
<organism evidence="2 3">
    <name type="scientific">Diplogelasinospora grovesii</name>
    <dbReference type="NCBI Taxonomy" id="303347"/>
    <lineage>
        <taxon>Eukaryota</taxon>
        <taxon>Fungi</taxon>
        <taxon>Dikarya</taxon>
        <taxon>Ascomycota</taxon>
        <taxon>Pezizomycotina</taxon>
        <taxon>Sordariomycetes</taxon>
        <taxon>Sordariomycetidae</taxon>
        <taxon>Sordariales</taxon>
        <taxon>Diplogelasinosporaceae</taxon>
        <taxon>Diplogelasinospora</taxon>
    </lineage>
</organism>
<feature type="chain" id="PRO_5042962771" description="Secreted protein" evidence="1">
    <location>
        <begin position="18"/>
        <end position="84"/>
    </location>
</feature>
<reference evidence="3" key="1">
    <citation type="journal article" date="2023" name="Mol. Phylogenet. Evol.">
        <title>Genome-scale phylogeny and comparative genomics of the fungal order Sordariales.</title>
        <authorList>
            <person name="Hensen N."/>
            <person name="Bonometti L."/>
            <person name="Westerberg I."/>
            <person name="Brannstrom I.O."/>
            <person name="Guillou S."/>
            <person name="Cros-Aarteil S."/>
            <person name="Calhoun S."/>
            <person name="Haridas S."/>
            <person name="Kuo A."/>
            <person name="Mondo S."/>
            <person name="Pangilinan J."/>
            <person name="Riley R."/>
            <person name="LaButti K."/>
            <person name="Andreopoulos B."/>
            <person name="Lipzen A."/>
            <person name="Chen C."/>
            <person name="Yan M."/>
            <person name="Daum C."/>
            <person name="Ng V."/>
            <person name="Clum A."/>
            <person name="Steindorff A."/>
            <person name="Ohm R.A."/>
            <person name="Martin F."/>
            <person name="Silar P."/>
            <person name="Natvig D.O."/>
            <person name="Lalanne C."/>
            <person name="Gautier V."/>
            <person name="Ament-Velasquez S.L."/>
            <person name="Kruys A."/>
            <person name="Hutchinson M.I."/>
            <person name="Powell A.J."/>
            <person name="Barry K."/>
            <person name="Miller A.N."/>
            <person name="Grigoriev I.V."/>
            <person name="Debuchy R."/>
            <person name="Gladieux P."/>
            <person name="Hiltunen Thoren M."/>
            <person name="Johannesson H."/>
        </authorList>
    </citation>
    <scope>NUCLEOTIDE SEQUENCE [LARGE SCALE GENOMIC DNA]</scope>
    <source>
        <strain evidence="3">CBS 340.73</strain>
    </source>
</reference>